<dbReference type="EMBL" id="CP120988">
    <property type="protein sequence ID" value="WLQ61423.1"/>
    <property type="molecule type" value="Genomic_DNA"/>
</dbReference>
<keyword evidence="2" id="KW-1185">Reference proteome</keyword>
<protein>
    <recommendedName>
        <fullName evidence="3">Integrase</fullName>
    </recommendedName>
</protein>
<sequence>MPATVIEEPLGVAAVFPDGSRADCLLRDGSLPVFARQLMRALADLVHPHGPLKRATTVREYQGALRHFLPILVATGFEADAARLTRPRLAQALMALPAAKHEHHVRAVLRRLDDLDHVFADDVRLYVDGQVFKSRRSRDRIPLPAYTETEWKRLAEVCEEAVADSYRLFRRSLTESQHGRHWREGGLSRENIQWTLRHDGPHHPGLGRNQIGVRRYQQELLPLYPGGAAGAVGALFPLADTVFSYQLLFGIRTGIVPDGISDLGLEDIDWAGDATVLLDYVKGRTAAESMVLSRPAVRLLEQWLEHSALARRFMPADFKGRLWSRFCVTGPHRWSSEPLDPYTRDVWIRGHGLVDKAGKPWQIHVHRIRTTFEASRDRRLWTGSTRATIDPNHTPQVEGDHYLAGQSPAQKAATETVIEGAQQDLLRRAEPQVIKDGDDAAAVAAAFPGLVAGLGLDEGALAELIGGERDVFAAGCGDQLSGLHGPKGKPCPARPWVCLLCPLALFAPRHTPNLMRLRAYFGRQWQQMPSHPFMATLGPYAQRLDDLLTSTYFPESVLRQAAAEVSGTDDELPLRPEETTA</sequence>
<name>A0ABY9J5B4_9ACTN</name>
<evidence type="ECO:0008006" key="3">
    <source>
        <dbReference type="Google" id="ProtNLM"/>
    </source>
</evidence>
<gene>
    <name evidence="1" type="ORF">P8A19_41155</name>
</gene>
<reference evidence="1 2" key="1">
    <citation type="submission" date="2023-03" db="EMBL/GenBank/DDBJ databases">
        <title>Isolation and description of six Streptomyces strains from soil environments, able to metabolize different microbial glucans.</title>
        <authorList>
            <person name="Widen T."/>
            <person name="Larsbrink J."/>
        </authorList>
    </citation>
    <scope>NUCLEOTIDE SEQUENCE [LARGE SCALE GENOMIC DNA]</scope>
    <source>
        <strain evidence="1 2">Alt2</strain>
    </source>
</reference>
<dbReference type="Proteomes" id="UP001235744">
    <property type="component" value="Chromosome"/>
</dbReference>
<dbReference type="RefSeq" id="WP_306068547.1">
    <property type="nucleotide sequence ID" value="NZ_CP120988.1"/>
</dbReference>
<organism evidence="1 2">
    <name type="scientific">Streptomyces poriferorum</name>
    <dbReference type="NCBI Taxonomy" id="2798799"/>
    <lineage>
        <taxon>Bacteria</taxon>
        <taxon>Bacillati</taxon>
        <taxon>Actinomycetota</taxon>
        <taxon>Actinomycetes</taxon>
        <taxon>Kitasatosporales</taxon>
        <taxon>Streptomycetaceae</taxon>
        <taxon>Streptomyces</taxon>
    </lineage>
</organism>
<proteinExistence type="predicted"/>
<evidence type="ECO:0000313" key="1">
    <source>
        <dbReference type="EMBL" id="WLQ61423.1"/>
    </source>
</evidence>
<evidence type="ECO:0000313" key="2">
    <source>
        <dbReference type="Proteomes" id="UP001235744"/>
    </source>
</evidence>
<accession>A0ABY9J5B4</accession>